<dbReference type="AlphaFoldDB" id="A0AAV6V3L1"/>
<dbReference type="Proteomes" id="UP000827092">
    <property type="component" value="Unassembled WGS sequence"/>
</dbReference>
<comment type="caution">
    <text evidence="1">The sequence shown here is derived from an EMBL/GenBank/DDBJ whole genome shotgun (WGS) entry which is preliminary data.</text>
</comment>
<gene>
    <name evidence="1" type="ORF">JTE90_010845</name>
</gene>
<accession>A0AAV6V3L1</accession>
<dbReference type="EMBL" id="JAFNEN010000169">
    <property type="protein sequence ID" value="KAG8190987.1"/>
    <property type="molecule type" value="Genomic_DNA"/>
</dbReference>
<protein>
    <submittedName>
        <fullName evidence="1">Uncharacterized protein</fullName>
    </submittedName>
</protein>
<reference evidence="1 2" key="1">
    <citation type="journal article" date="2022" name="Nat. Ecol. Evol.">
        <title>A masculinizing supergene underlies an exaggerated male reproductive morph in a spider.</title>
        <authorList>
            <person name="Hendrickx F."/>
            <person name="De Corte Z."/>
            <person name="Sonet G."/>
            <person name="Van Belleghem S.M."/>
            <person name="Kostlbacher S."/>
            <person name="Vangestel C."/>
        </authorList>
    </citation>
    <scope>NUCLEOTIDE SEQUENCE [LARGE SCALE GENOMIC DNA]</scope>
    <source>
        <strain evidence="1">W744_W776</strain>
    </source>
</reference>
<name>A0AAV6V3L1_9ARAC</name>
<evidence type="ECO:0000313" key="1">
    <source>
        <dbReference type="EMBL" id="KAG8190987.1"/>
    </source>
</evidence>
<keyword evidence="2" id="KW-1185">Reference proteome</keyword>
<evidence type="ECO:0000313" key="2">
    <source>
        <dbReference type="Proteomes" id="UP000827092"/>
    </source>
</evidence>
<proteinExistence type="predicted"/>
<organism evidence="1 2">
    <name type="scientific">Oedothorax gibbosus</name>
    <dbReference type="NCBI Taxonomy" id="931172"/>
    <lineage>
        <taxon>Eukaryota</taxon>
        <taxon>Metazoa</taxon>
        <taxon>Ecdysozoa</taxon>
        <taxon>Arthropoda</taxon>
        <taxon>Chelicerata</taxon>
        <taxon>Arachnida</taxon>
        <taxon>Araneae</taxon>
        <taxon>Araneomorphae</taxon>
        <taxon>Entelegynae</taxon>
        <taxon>Araneoidea</taxon>
        <taxon>Linyphiidae</taxon>
        <taxon>Erigoninae</taxon>
        <taxon>Oedothorax</taxon>
    </lineage>
</organism>
<sequence length="90" mass="9645">MDFTKHSVEGAGACEIPCCKRFLENLPTPASIGSPQGRGEFILALLFGITKGVLSTNIYRETVFLDLIRSESICGAFGKIGSCFIENSGL</sequence>